<evidence type="ECO:0008006" key="4">
    <source>
        <dbReference type="Google" id="ProtNLM"/>
    </source>
</evidence>
<keyword evidence="1" id="KW-0472">Membrane</keyword>
<keyword evidence="1" id="KW-1133">Transmembrane helix</keyword>
<protein>
    <recommendedName>
        <fullName evidence="4">ABC transporter permease</fullName>
    </recommendedName>
</protein>
<organism evidence="2 3">
    <name type="scientific">Streptomyces vastus</name>
    <dbReference type="NCBI Taxonomy" id="285451"/>
    <lineage>
        <taxon>Bacteria</taxon>
        <taxon>Bacillati</taxon>
        <taxon>Actinomycetota</taxon>
        <taxon>Actinomycetes</taxon>
        <taxon>Kitasatosporales</taxon>
        <taxon>Streptomycetaceae</taxon>
        <taxon>Streptomyces</taxon>
    </lineage>
</organism>
<gene>
    <name evidence="2" type="ORF">GCM10010307_37400</name>
</gene>
<reference evidence="2 3" key="1">
    <citation type="journal article" date="2019" name="Int. J. Syst. Evol. Microbiol.">
        <title>The Global Catalogue of Microorganisms (GCM) 10K type strain sequencing project: providing services to taxonomists for standard genome sequencing and annotation.</title>
        <authorList>
            <consortium name="The Broad Institute Genomics Platform"/>
            <consortium name="The Broad Institute Genome Sequencing Center for Infectious Disease"/>
            <person name="Wu L."/>
            <person name="Ma J."/>
        </authorList>
    </citation>
    <scope>NUCLEOTIDE SEQUENCE [LARGE SCALE GENOMIC DNA]</scope>
    <source>
        <strain evidence="2 3">JCM 4524</strain>
    </source>
</reference>
<evidence type="ECO:0000313" key="2">
    <source>
        <dbReference type="EMBL" id="GAA2638734.1"/>
    </source>
</evidence>
<dbReference type="EMBL" id="BAAASJ010000036">
    <property type="protein sequence ID" value="GAA2638734.1"/>
    <property type="molecule type" value="Genomic_DNA"/>
</dbReference>
<keyword evidence="3" id="KW-1185">Reference proteome</keyword>
<feature type="transmembrane region" description="Helical" evidence="1">
    <location>
        <begin position="20"/>
        <end position="40"/>
    </location>
</feature>
<dbReference type="Proteomes" id="UP001500151">
    <property type="component" value="Unassembled WGS sequence"/>
</dbReference>
<comment type="caution">
    <text evidence="2">The sequence shown here is derived from an EMBL/GenBank/DDBJ whole genome shotgun (WGS) entry which is preliminary data.</text>
</comment>
<name>A0ABN3QZA3_9ACTN</name>
<keyword evidence="1" id="KW-0812">Transmembrane</keyword>
<evidence type="ECO:0000256" key="1">
    <source>
        <dbReference type="SAM" id="Phobius"/>
    </source>
</evidence>
<accession>A0ABN3QZA3</accession>
<sequence>MALSYGDTKQTVGSTGQLPLNLLGIILADTLTLLAQRFFWAKQRERSAEKAQA</sequence>
<proteinExistence type="predicted"/>
<evidence type="ECO:0000313" key="3">
    <source>
        <dbReference type="Proteomes" id="UP001500151"/>
    </source>
</evidence>